<dbReference type="AlphaFoldDB" id="A0A9W9MPJ7"/>
<dbReference type="Gene3D" id="1.10.20.10">
    <property type="entry name" value="Histone, subunit A"/>
    <property type="match status" value="1"/>
</dbReference>
<dbReference type="GeneID" id="83180346"/>
<protein>
    <recommendedName>
        <fullName evidence="4">Histone H2A</fullName>
    </recommendedName>
</protein>
<evidence type="ECO:0000313" key="3">
    <source>
        <dbReference type="Proteomes" id="UP001150904"/>
    </source>
</evidence>
<feature type="region of interest" description="Disordered" evidence="1">
    <location>
        <begin position="88"/>
        <end position="129"/>
    </location>
</feature>
<dbReference type="InterPro" id="IPR009072">
    <property type="entry name" value="Histone-fold"/>
</dbReference>
<proteinExistence type="predicted"/>
<name>A0A9W9MPJ7_9EURO</name>
<dbReference type="RefSeq" id="XP_058309583.1">
    <property type="nucleotide sequence ID" value="XM_058453045.1"/>
</dbReference>
<accession>A0A9W9MPJ7</accession>
<organism evidence="2 3">
    <name type="scientific">Penicillium cinerascens</name>
    <dbReference type="NCBI Taxonomy" id="70096"/>
    <lineage>
        <taxon>Eukaryota</taxon>
        <taxon>Fungi</taxon>
        <taxon>Dikarya</taxon>
        <taxon>Ascomycota</taxon>
        <taxon>Pezizomycotina</taxon>
        <taxon>Eurotiomycetes</taxon>
        <taxon>Eurotiomycetidae</taxon>
        <taxon>Eurotiales</taxon>
        <taxon>Aspergillaceae</taxon>
        <taxon>Penicillium</taxon>
    </lineage>
</organism>
<keyword evidence="3" id="KW-1185">Reference proteome</keyword>
<reference evidence="2" key="2">
    <citation type="journal article" date="2023" name="IMA Fungus">
        <title>Comparative genomic study of the Penicillium genus elucidates a diverse pangenome and 15 lateral gene transfer events.</title>
        <authorList>
            <person name="Petersen C."/>
            <person name="Sorensen T."/>
            <person name="Nielsen M.R."/>
            <person name="Sondergaard T.E."/>
            <person name="Sorensen J.L."/>
            <person name="Fitzpatrick D.A."/>
            <person name="Frisvad J.C."/>
            <person name="Nielsen K.L."/>
        </authorList>
    </citation>
    <scope>NUCLEOTIDE SEQUENCE</scope>
    <source>
        <strain evidence="2">IBT 15544</strain>
    </source>
</reference>
<evidence type="ECO:0000256" key="1">
    <source>
        <dbReference type="SAM" id="MobiDB-lite"/>
    </source>
</evidence>
<evidence type="ECO:0008006" key="4">
    <source>
        <dbReference type="Google" id="ProtNLM"/>
    </source>
</evidence>
<gene>
    <name evidence="2" type="ORF">N7498_005983</name>
</gene>
<sequence>MVLAEEAGFSFLDGPMVRTLESIACRQYYTSTAAKALELFMIPLVTKVAPEGKDRNLKRVTTSHLKHAVAKDEVLDILADIIAKVPDQPVGRKHEDDGSDQNEGRRKRSGRAIQGGERLELGKRTRLAR</sequence>
<reference evidence="2" key="1">
    <citation type="submission" date="2022-12" db="EMBL/GenBank/DDBJ databases">
        <authorList>
            <person name="Petersen C."/>
        </authorList>
    </citation>
    <scope>NUCLEOTIDE SEQUENCE</scope>
    <source>
        <strain evidence="2">IBT 15544</strain>
    </source>
</reference>
<dbReference type="SUPFAM" id="SSF47113">
    <property type="entry name" value="Histone-fold"/>
    <property type="match status" value="1"/>
</dbReference>
<dbReference type="OrthoDB" id="653904at2759"/>
<comment type="caution">
    <text evidence="2">The sequence shown here is derived from an EMBL/GenBank/DDBJ whole genome shotgun (WGS) entry which is preliminary data.</text>
</comment>
<evidence type="ECO:0000313" key="2">
    <source>
        <dbReference type="EMBL" id="KAJ5205104.1"/>
    </source>
</evidence>
<dbReference type="EMBL" id="JAPQKR010000012">
    <property type="protein sequence ID" value="KAJ5205104.1"/>
    <property type="molecule type" value="Genomic_DNA"/>
</dbReference>
<dbReference type="GO" id="GO:0046982">
    <property type="term" value="F:protein heterodimerization activity"/>
    <property type="evidence" value="ECO:0007669"/>
    <property type="project" value="InterPro"/>
</dbReference>
<dbReference type="Proteomes" id="UP001150904">
    <property type="component" value="Unassembled WGS sequence"/>
</dbReference>